<dbReference type="EMBL" id="JACYFC010000001">
    <property type="protein sequence ID" value="MBD5769622.1"/>
    <property type="molecule type" value="Genomic_DNA"/>
</dbReference>
<protein>
    <recommendedName>
        <fullName evidence="3">Galactose mutarotase-like enzyme</fullName>
    </recommendedName>
</protein>
<evidence type="ECO:0000313" key="1">
    <source>
        <dbReference type="EMBL" id="MBD5769622.1"/>
    </source>
</evidence>
<dbReference type="SUPFAM" id="SSF74650">
    <property type="entry name" value="Galactose mutarotase-like"/>
    <property type="match status" value="1"/>
</dbReference>
<dbReference type="RefSeq" id="WP_191593015.1">
    <property type="nucleotide sequence ID" value="NZ_JACYFC010000001.1"/>
</dbReference>
<comment type="caution">
    <text evidence="1">The sequence shown here is derived from an EMBL/GenBank/DDBJ whole genome shotgun (WGS) entry which is preliminary data.</text>
</comment>
<evidence type="ECO:0008006" key="3">
    <source>
        <dbReference type="Google" id="ProtNLM"/>
    </source>
</evidence>
<organism evidence="1 2">
    <name type="scientific">Marinomonas colpomeniae</name>
    <dbReference type="NCBI Taxonomy" id="2774408"/>
    <lineage>
        <taxon>Bacteria</taxon>
        <taxon>Pseudomonadati</taxon>
        <taxon>Pseudomonadota</taxon>
        <taxon>Gammaproteobacteria</taxon>
        <taxon>Oceanospirillales</taxon>
        <taxon>Oceanospirillaceae</taxon>
        <taxon>Marinomonas</taxon>
    </lineage>
</organism>
<evidence type="ECO:0000313" key="2">
    <source>
        <dbReference type="Proteomes" id="UP000604161"/>
    </source>
</evidence>
<keyword evidence="2" id="KW-1185">Reference proteome</keyword>
<name>A0ABR8NX30_9GAMM</name>
<dbReference type="Gene3D" id="2.70.98.10">
    <property type="match status" value="1"/>
</dbReference>
<accession>A0ABR8NX30</accession>
<reference evidence="1 2" key="1">
    <citation type="submission" date="2020-09" db="EMBL/GenBank/DDBJ databases">
        <title>Marinomonas sp. nov., isolated from the cysticercosis algae of Qingdao, China.</title>
        <authorList>
            <person name="Sun X."/>
        </authorList>
    </citation>
    <scope>NUCLEOTIDE SEQUENCE [LARGE SCALE GENOMIC DNA]</scope>
    <source>
        <strain evidence="1 2">SM2066</strain>
    </source>
</reference>
<dbReference type="InterPro" id="IPR011013">
    <property type="entry name" value="Gal_mutarotase_sf_dom"/>
</dbReference>
<dbReference type="Proteomes" id="UP000604161">
    <property type="component" value="Unassembled WGS sequence"/>
</dbReference>
<gene>
    <name evidence="1" type="ORF">IF202_01030</name>
</gene>
<sequence length="344" mass="39064">MSNKTIDFQKGKVSGKVSLLGAMVGPVEFLLSNNKVVQPFSTAPWANEEKSVNEEKNLIDNLPPILKNIGGEWPCVPFGMPNAKRNLPLEWLHKIDCIEPIDESFMHGFSANHEWQDISNSLQEAELKIEYPLNHPVKRLSRKISVTDNNQLEFELLVETEKPVELPIGLHGTFKLPNKPGKAKLIIDSFKSAYTYPVIVEPNISILEPNQKIDDLEQVLRSDGCFEDMTTLPLENSTEELILLDLSVGRIQLQNHDECYEVVFEWDIEQFPSCLLWYSNKGRDYYPWNKRFQAIGIEPIASAFDLGVIHSRNTFSPLQKAGIKTGFTLDGTDRFSYKISVNTI</sequence>
<dbReference type="InterPro" id="IPR014718">
    <property type="entry name" value="GH-type_carb-bd"/>
</dbReference>
<proteinExistence type="predicted"/>